<dbReference type="Proteomes" id="UP000005629">
    <property type="component" value="Chromosome II"/>
</dbReference>
<sequence>MSTEQQSVDEQSPSTKADDRPDIRSQHQRAQTSGEVFAGRSRGGQ</sequence>
<dbReference type="KEGG" id="hhi:HAH_4195"/>
<feature type="compositionally biased region" description="Polar residues" evidence="1">
    <location>
        <begin position="1"/>
        <end position="15"/>
    </location>
</feature>
<reference evidence="2 3" key="1">
    <citation type="journal article" date="2011" name="J. Bacteriol.">
        <title>Complete genome sequence of Haloarcula hispanica, a model haloarchaeon for studying genetics, metabolism, and virus-host interaction.</title>
        <authorList>
            <person name="Liu H."/>
            <person name="Wu Z."/>
            <person name="Li M."/>
            <person name="Zhang F."/>
            <person name="Zheng H."/>
            <person name="Han J."/>
            <person name="Liu J."/>
            <person name="Zhou J."/>
            <person name="Wang S."/>
            <person name="Xiang H."/>
        </authorList>
    </citation>
    <scope>NUCLEOTIDE SEQUENCE [LARGE SCALE GENOMIC DNA]</scope>
    <source>
        <strain evidence="3">ATCC 33960 / DSM 4426 / JCM 8911 / NBRC 102182 / NCIMB 2187 / VKM B-1755</strain>
    </source>
</reference>
<evidence type="ECO:0000313" key="3">
    <source>
        <dbReference type="Proteomes" id="UP000005629"/>
    </source>
</evidence>
<name>G0HYG9_HALHT</name>
<feature type="region of interest" description="Disordered" evidence="1">
    <location>
        <begin position="1"/>
        <end position="45"/>
    </location>
</feature>
<feature type="compositionally biased region" description="Basic and acidic residues" evidence="1">
    <location>
        <begin position="16"/>
        <end position="25"/>
    </location>
</feature>
<proteinExistence type="predicted"/>
<gene>
    <name evidence="2" type="ordered locus">HAH_4195</name>
</gene>
<dbReference type="eggNOG" id="arCOG14520">
    <property type="taxonomic scope" value="Archaea"/>
</dbReference>
<dbReference type="EMBL" id="CP002922">
    <property type="protein sequence ID" value="AEM58870.1"/>
    <property type="molecule type" value="Genomic_DNA"/>
</dbReference>
<evidence type="ECO:0000256" key="1">
    <source>
        <dbReference type="SAM" id="MobiDB-lite"/>
    </source>
</evidence>
<dbReference type="HOGENOM" id="CLU_3194374_0_0_2"/>
<organism evidence="2 3">
    <name type="scientific">Haloarcula hispanica (strain ATCC 33960 / DSM 4426 / JCM 8911 / NBRC 102182 / NCIMB 2187 / VKM B-1755)</name>
    <dbReference type="NCBI Taxonomy" id="634497"/>
    <lineage>
        <taxon>Archaea</taxon>
        <taxon>Methanobacteriati</taxon>
        <taxon>Methanobacteriota</taxon>
        <taxon>Stenosarchaea group</taxon>
        <taxon>Halobacteria</taxon>
        <taxon>Halobacteriales</taxon>
        <taxon>Haloarculaceae</taxon>
        <taxon>Haloarcula</taxon>
    </lineage>
</organism>
<accession>G0HYG9</accession>
<evidence type="ECO:0000313" key="2">
    <source>
        <dbReference type="EMBL" id="AEM58870.1"/>
    </source>
</evidence>
<dbReference type="AlphaFoldDB" id="G0HYG9"/>
<protein>
    <submittedName>
        <fullName evidence="2">Uncharacterized protein</fullName>
    </submittedName>
</protein>